<dbReference type="Proteomes" id="UP000460157">
    <property type="component" value="Unassembled WGS sequence"/>
</dbReference>
<dbReference type="AlphaFoldDB" id="A0A7K1UET3"/>
<feature type="region of interest" description="Disordered" evidence="1">
    <location>
        <begin position="242"/>
        <end position="283"/>
    </location>
</feature>
<dbReference type="OrthoDB" id="5177627at2"/>
<dbReference type="Pfam" id="PF02720">
    <property type="entry name" value="DUF222"/>
    <property type="match status" value="1"/>
</dbReference>
<dbReference type="EMBL" id="WRPM01000007">
    <property type="protein sequence ID" value="MVT24985.1"/>
    <property type="molecule type" value="Genomic_DNA"/>
</dbReference>
<dbReference type="SMART" id="SM00507">
    <property type="entry name" value="HNHc"/>
    <property type="match status" value="1"/>
</dbReference>
<protein>
    <recommendedName>
        <fullName evidence="2">HNH nuclease domain-containing protein</fullName>
    </recommendedName>
</protein>
<evidence type="ECO:0000259" key="2">
    <source>
        <dbReference type="SMART" id="SM00507"/>
    </source>
</evidence>
<dbReference type="RefSeq" id="WP_157320579.1">
    <property type="nucleotide sequence ID" value="NZ_BMFX01000009.1"/>
</dbReference>
<keyword evidence="4" id="KW-1185">Reference proteome</keyword>
<proteinExistence type="predicted"/>
<feature type="compositionally biased region" description="Low complexity" evidence="1">
    <location>
        <begin position="263"/>
        <end position="283"/>
    </location>
</feature>
<sequence length="567" mass="59667">MTSNTVSATPAAPTDKSAPAVSAEPVTAPVLPEAYEDLAGQPELAAAWEAEVAARRAEAVKLQALLEYQERRLAEEDTERPFAKESLLKRIRRDAALMLGVPEAEVRRLLSAAATALDWVPRTWELYRDGQIDFTRLAKVASGASALVETNSGHQELQKQLTCALDQSAAAAAPQENVNTLGRIVRDTVNHLDAEGHQRRCERARGLRSVTVTHHDYGMSTLRAYLPTEVIAPLEEDLHTAAKSMSRRPKPTPALQDDETPPAGLDQAGSADADAAGPEPAGAAYGNRMADALAAWLSDAAAAQSSSAARAVQPPSTAAAEGARSTVPPRAGATINITVPLDTVTGTGDAPAVSVDGRFSIPASQVRAMASDSDAQHCYYLTGTETKGEDESPRVVRIVKAGKTNPVAAAIRKLGTGSAERAEPELLHQQLVEQIMAGTNLLENRSGARFVTGRLREGILLRDGQCQAVGCTAPGYASEIDHKTSFESGGSTDAANSWVLCRTHHDLKGRGLLPEAGNSSGTATGSGSPEPDPPGSSSRGQRRPPQRARLPDFDSAPPPAWASGGEP</sequence>
<feature type="region of interest" description="Disordered" evidence="1">
    <location>
        <begin position="308"/>
        <end position="331"/>
    </location>
</feature>
<evidence type="ECO:0000256" key="1">
    <source>
        <dbReference type="SAM" id="MobiDB-lite"/>
    </source>
</evidence>
<dbReference type="Gene3D" id="1.10.30.50">
    <property type="match status" value="1"/>
</dbReference>
<evidence type="ECO:0000313" key="3">
    <source>
        <dbReference type="EMBL" id="MVT24985.1"/>
    </source>
</evidence>
<evidence type="ECO:0000313" key="4">
    <source>
        <dbReference type="Proteomes" id="UP000460157"/>
    </source>
</evidence>
<dbReference type="InterPro" id="IPR003615">
    <property type="entry name" value="HNH_nuc"/>
</dbReference>
<feature type="region of interest" description="Disordered" evidence="1">
    <location>
        <begin position="510"/>
        <end position="567"/>
    </location>
</feature>
<feature type="compositionally biased region" description="Low complexity" evidence="1">
    <location>
        <begin position="516"/>
        <end position="539"/>
    </location>
</feature>
<reference evidence="3 4" key="1">
    <citation type="submission" date="2019-12" db="EMBL/GenBank/DDBJ databases">
        <title>Nesterenkonia muleiensis sp. nov., a novel actinobacterium isolated from sap of Populus euphratica.</title>
        <authorList>
            <person name="Wang R."/>
        </authorList>
    </citation>
    <scope>NUCLEOTIDE SEQUENCE [LARGE SCALE GENOMIC DNA]</scope>
    <source>
        <strain evidence="3 4">F10</strain>
    </source>
</reference>
<dbReference type="InterPro" id="IPR003870">
    <property type="entry name" value="DUF222"/>
</dbReference>
<gene>
    <name evidence="3" type="ORF">GNZ21_01165</name>
</gene>
<feature type="region of interest" description="Disordered" evidence="1">
    <location>
        <begin position="1"/>
        <end position="25"/>
    </location>
</feature>
<name>A0A7K1UET3_9MICC</name>
<comment type="caution">
    <text evidence="3">The sequence shown here is derived from an EMBL/GenBank/DDBJ whole genome shotgun (WGS) entry which is preliminary data.</text>
</comment>
<accession>A0A7K1UET3</accession>
<dbReference type="CDD" id="cd00085">
    <property type="entry name" value="HNHc"/>
    <property type="match status" value="1"/>
</dbReference>
<feature type="domain" description="HNH nuclease" evidence="2">
    <location>
        <begin position="454"/>
        <end position="506"/>
    </location>
</feature>
<organism evidence="3 4">
    <name type="scientific">Nesterenkonia alkaliphila</name>
    <dbReference type="NCBI Taxonomy" id="1463631"/>
    <lineage>
        <taxon>Bacteria</taxon>
        <taxon>Bacillati</taxon>
        <taxon>Actinomycetota</taxon>
        <taxon>Actinomycetes</taxon>
        <taxon>Micrococcales</taxon>
        <taxon>Micrococcaceae</taxon>
        <taxon>Nesterenkonia</taxon>
    </lineage>
</organism>